<evidence type="ECO:0000313" key="2">
    <source>
        <dbReference type="Proteomes" id="UP000198828"/>
    </source>
</evidence>
<dbReference type="AlphaFoldDB" id="A0A1H3E9C0"/>
<dbReference type="RefSeq" id="WP_268807646.1">
    <property type="nucleotide sequence ID" value="NZ_FNNG01000018.1"/>
</dbReference>
<accession>A0A1H3E9C0</accession>
<dbReference type="Proteomes" id="UP000198828">
    <property type="component" value="Unassembled WGS sequence"/>
</dbReference>
<evidence type="ECO:0000313" key="1">
    <source>
        <dbReference type="EMBL" id="SDX75343.1"/>
    </source>
</evidence>
<keyword evidence="2" id="KW-1185">Reference proteome</keyword>
<gene>
    <name evidence="1" type="ORF">SAMN05660923_02871</name>
</gene>
<name>A0A1H3E9C0_9FIRM</name>
<organism evidence="1 2">
    <name type="scientific">Tepidimicrobium xylanilyticum</name>
    <dbReference type="NCBI Taxonomy" id="1123352"/>
    <lineage>
        <taxon>Bacteria</taxon>
        <taxon>Bacillati</taxon>
        <taxon>Bacillota</taxon>
        <taxon>Tissierellia</taxon>
        <taxon>Tissierellales</taxon>
        <taxon>Tepidimicrobiaceae</taxon>
        <taxon>Tepidimicrobium</taxon>
    </lineage>
</organism>
<dbReference type="EMBL" id="FNNG01000018">
    <property type="protein sequence ID" value="SDX75343.1"/>
    <property type="molecule type" value="Genomic_DNA"/>
</dbReference>
<reference evidence="1 2" key="1">
    <citation type="submission" date="2016-10" db="EMBL/GenBank/DDBJ databases">
        <authorList>
            <person name="de Groot N.N."/>
        </authorList>
    </citation>
    <scope>NUCLEOTIDE SEQUENCE [LARGE SCALE GENOMIC DNA]</scope>
    <source>
        <strain evidence="1 2">DSM 23310</strain>
    </source>
</reference>
<protein>
    <submittedName>
        <fullName evidence="1">Uncharacterized protein</fullName>
    </submittedName>
</protein>
<proteinExistence type="predicted"/>
<sequence length="44" mass="5014">MKIGKKQIKTIIVTNSNNEVIVIITDDEIVEKEGYKVILEPTKK</sequence>